<dbReference type="Proteomes" id="UP000887578">
    <property type="component" value="Unplaced"/>
</dbReference>
<keyword evidence="1" id="KW-1185">Reference proteome</keyword>
<organism evidence="1 2">
    <name type="scientific">Panagrolaimus davidi</name>
    <dbReference type="NCBI Taxonomy" id="227884"/>
    <lineage>
        <taxon>Eukaryota</taxon>
        <taxon>Metazoa</taxon>
        <taxon>Ecdysozoa</taxon>
        <taxon>Nematoda</taxon>
        <taxon>Chromadorea</taxon>
        <taxon>Rhabditida</taxon>
        <taxon>Tylenchina</taxon>
        <taxon>Panagrolaimomorpha</taxon>
        <taxon>Panagrolaimoidea</taxon>
        <taxon>Panagrolaimidae</taxon>
        <taxon>Panagrolaimus</taxon>
    </lineage>
</organism>
<name>A0A914QDQ9_9BILA</name>
<reference evidence="2" key="1">
    <citation type="submission" date="2022-11" db="UniProtKB">
        <authorList>
            <consortium name="WormBaseParasite"/>
        </authorList>
    </citation>
    <scope>IDENTIFICATION</scope>
</reference>
<evidence type="ECO:0000313" key="2">
    <source>
        <dbReference type="WBParaSite" id="PDA_v2.g29786.t1"/>
    </source>
</evidence>
<accession>A0A914QDQ9</accession>
<proteinExistence type="predicted"/>
<dbReference type="WBParaSite" id="PDA_v2.g29786.t1">
    <property type="protein sequence ID" value="PDA_v2.g29786.t1"/>
    <property type="gene ID" value="PDA_v2.g29786"/>
</dbReference>
<evidence type="ECO:0000313" key="1">
    <source>
        <dbReference type="Proteomes" id="UP000887578"/>
    </source>
</evidence>
<protein>
    <submittedName>
        <fullName evidence="2">Uncharacterized protein</fullName>
    </submittedName>
</protein>
<sequence length="164" mass="18868">MTFYSKVRTENDEEISRLKNDLNDEMSKSVTERAHLIQACGSLKSGINYFKKDLEESKDSRVKEIGKLQTQLNEARQQKEENDREIIQSTNVISCISNNNEESDKEDDEEKSKLKAKMFELSSILIKLMNTKRVFKMKDVAVLGGPICYDLLDDAVCYPFLCLI</sequence>
<dbReference type="AlphaFoldDB" id="A0A914QDQ9"/>